<evidence type="ECO:0000313" key="1">
    <source>
        <dbReference type="EMBL" id="MFD2590817.1"/>
    </source>
</evidence>
<accession>A0ABW5N6Z4</accession>
<comment type="caution">
    <text evidence="1">The sequence shown here is derived from an EMBL/GenBank/DDBJ whole genome shotgun (WGS) entry which is preliminary data.</text>
</comment>
<protein>
    <recommendedName>
        <fullName evidence="3">Outer membrane lipoprotein-sorting protein</fullName>
    </recommendedName>
</protein>
<dbReference type="RefSeq" id="WP_378258443.1">
    <property type="nucleotide sequence ID" value="NZ_JBHSJV010000001.1"/>
</dbReference>
<organism evidence="1 2">
    <name type="scientific">Aquimarina hainanensis</name>
    <dbReference type="NCBI Taxonomy" id="1578017"/>
    <lineage>
        <taxon>Bacteria</taxon>
        <taxon>Pseudomonadati</taxon>
        <taxon>Bacteroidota</taxon>
        <taxon>Flavobacteriia</taxon>
        <taxon>Flavobacteriales</taxon>
        <taxon>Flavobacteriaceae</taxon>
        <taxon>Aquimarina</taxon>
    </lineage>
</organism>
<proteinExistence type="predicted"/>
<keyword evidence="2" id="KW-1185">Reference proteome</keyword>
<gene>
    <name evidence="1" type="ORF">ACFSTE_08225</name>
</gene>
<dbReference type="Proteomes" id="UP001597459">
    <property type="component" value="Unassembled WGS sequence"/>
</dbReference>
<evidence type="ECO:0008006" key="3">
    <source>
        <dbReference type="Google" id="ProtNLM"/>
    </source>
</evidence>
<sequence>MNNLSIYKILLICCIGAIQLGHSQNTGVKELLNKALAFYQSEEQYQVDMTYTMYQGLTGSKATESYQGSIIKNKAVSQIKMLNTDILQFPEGQLTINHTEKTVVYTIPEISSIERQVVQLNTLMKNYTQGKTTEKGDVILCELTADSQSNQNPYSRVILHINKNTYRLEKQELFFSRLIPFVGDRGVKKLDHGRLIITFEYSEGVLSEGIDIKDYIVIKSSEDVFLTGDYQEYRLINRSH</sequence>
<dbReference type="EMBL" id="JBHULX010000005">
    <property type="protein sequence ID" value="MFD2590817.1"/>
    <property type="molecule type" value="Genomic_DNA"/>
</dbReference>
<evidence type="ECO:0000313" key="2">
    <source>
        <dbReference type="Proteomes" id="UP001597459"/>
    </source>
</evidence>
<reference evidence="2" key="1">
    <citation type="journal article" date="2019" name="Int. J. Syst. Evol. Microbiol.">
        <title>The Global Catalogue of Microorganisms (GCM) 10K type strain sequencing project: providing services to taxonomists for standard genome sequencing and annotation.</title>
        <authorList>
            <consortium name="The Broad Institute Genomics Platform"/>
            <consortium name="The Broad Institute Genome Sequencing Center for Infectious Disease"/>
            <person name="Wu L."/>
            <person name="Ma J."/>
        </authorList>
    </citation>
    <scope>NUCLEOTIDE SEQUENCE [LARGE SCALE GENOMIC DNA]</scope>
    <source>
        <strain evidence="2">KCTC 42423</strain>
    </source>
</reference>
<name>A0ABW5N6Z4_9FLAO</name>